<feature type="domain" description="BTB" evidence="1">
    <location>
        <begin position="19"/>
        <end position="87"/>
    </location>
</feature>
<sequence>MAPKKRQKINRSRFWFDDGNVILQAESTQFRVHRSLLSLHSNLFRDMFSMPQPTDTTTIPHADGCPVISLADKASDLEYVLSIFYENFRVQEMRDLMPIDFLSAILRLGKKYEIDYICNEGLSRLRFDFPNTLEKWDVPFDEHCKTDYDGREHNLLQLCYEPFRVVFLPPV</sequence>
<accession>A0A0C2Y2Z3</accession>
<dbReference type="EMBL" id="KN831774">
    <property type="protein sequence ID" value="KIM44193.1"/>
    <property type="molecule type" value="Genomic_DNA"/>
</dbReference>
<gene>
    <name evidence="2" type="ORF">M413DRAFT_376605</name>
</gene>
<dbReference type="HOGENOM" id="CLU_033082_6_2_1"/>
<dbReference type="Proteomes" id="UP000053424">
    <property type="component" value="Unassembled WGS sequence"/>
</dbReference>
<evidence type="ECO:0000313" key="3">
    <source>
        <dbReference type="Proteomes" id="UP000053424"/>
    </source>
</evidence>
<protein>
    <recommendedName>
        <fullName evidence="1">BTB domain-containing protein</fullName>
    </recommendedName>
</protein>
<dbReference type="SUPFAM" id="SSF54695">
    <property type="entry name" value="POZ domain"/>
    <property type="match status" value="1"/>
</dbReference>
<organism evidence="2 3">
    <name type="scientific">Hebeloma cylindrosporum</name>
    <dbReference type="NCBI Taxonomy" id="76867"/>
    <lineage>
        <taxon>Eukaryota</taxon>
        <taxon>Fungi</taxon>
        <taxon>Dikarya</taxon>
        <taxon>Basidiomycota</taxon>
        <taxon>Agaricomycotina</taxon>
        <taxon>Agaricomycetes</taxon>
        <taxon>Agaricomycetidae</taxon>
        <taxon>Agaricales</taxon>
        <taxon>Agaricineae</taxon>
        <taxon>Hymenogastraceae</taxon>
        <taxon>Hebeloma</taxon>
    </lineage>
</organism>
<dbReference type="Gene3D" id="3.30.710.10">
    <property type="entry name" value="Potassium Channel Kv1.1, Chain A"/>
    <property type="match status" value="1"/>
</dbReference>
<dbReference type="SMART" id="SM00225">
    <property type="entry name" value="BTB"/>
    <property type="match status" value="1"/>
</dbReference>
<dbReference type="InterPro" id="IPR011333">
    <property type="entry name" value="SKP1/BTB/POZ_sf"/>
</dbReference>
<dbReference type="Pfam" id="PF00651">
    <property type="entry name" value="BTB"/>
    <property type="match status" value="1"/>
</dbReference>
<dbReference type="InterPro" id="IPR000210">
    <property type="entry name" value="BTB/POZ_dom"/>
</dbReference>
<name>A0A0C2Y2Z3_HEBCY</name>
<evidence type="ECO:0000313" key="2">
    <source>
        <dbReference type="EMBL" id="KIM44193.1"/>
    </source>
</evidence>
<keyword evidence="3" id="KW-1185">Reference proteome</keyword>
<evidence type="ECO:0000259" key="1">
    <source>
        <dbReference type="PROSITE" id="PS50097"/>
    </source>
</evidence>
<dbReference type="PROSITE" id="PS50097">
    <property type="entry name" value="BTB"/>
    <property type="match status" value="1"/>
</dbReference>
<dbReference type="STRING" id="686832.A0A0C2Y2Z3"/>
<reference evidence="2 3" key="1">
    <citation type="submission" date="2014-04" db="EMBL/GenBank/DDBJ databases">
        <authorList>
            <consortium name="DOE Joint Genome Institute"/>
            <person name="Kuo A."/>
            <person name="Gay G."/>
            <person name="Dore J."/>
            <person name="Kohler A."/>
            <person name="Nagy L.G."/>
            <person name="Floudas D."/>
            <person name="Copeland A."/>
            <person name="Barry K.W."/>
            <person name="Cichocki N."/>
            <person name="Veneault-Fourrey C."/>
            <person name="LaButti K."/>
            <person name="Lindquist E.A."/>
            <person name="Lipzen A."/>
            <person name="Lundell T."/>
            <person name="Morin E."/>
            <person name="Murat C."/>
            <person name="Sun H."/>
            <person name="Tunlid A."/>
            <person name="Henrissat B."/>
            <person name="Grigoriev I.V."/>
            <person name="Hibbett D.S."/>
            <person name="Martin F."/>
            <person name="Nordberg H.P."/>
            <person name="Cantor M.N."/>
            <person name="Hua S.X."/>
        </authorList>
    </citation>
    <scope>NUCLEOTIDE SEQUENCE [LARGE SCALE GENOMIC DNA]</scope>
    <source>
        <strain evidence="3">h7</strain>
    </source>
</reference>
<reference evidence="3" key="2">
    <citation type="submission" date="2015-01" db="EMBL/GenBank/DDBJ databases">
        <title>Evolutionary Origins and Diversification of the Mycorrhizal Mutualists.</title>
        <authorList>
            <consortium name="DOE Joint Genome Institute"/>
            <consortium name="Mycorrhizal Genomics Consortium"/>
            <person name="Kohler A."/>
            <person name="Kuo A."/>
            <person name="Nagy L.G."/>
            <person name="Floudas D."/>
            <person name="Copeland A."/>
            <person name="Barry K.W."/>
            <person name="Cichocki N."/>
            <person name="Veneault-Fourrey C."/>
            <person name="LaButti K."/>
            <person name="Lindquist E.A."/>
            <person name="Lipzen A."/>
            <person name="Lundell T."/>
            <person name="Morin E."/>
            <person name="Murat C."/>
            <person name="Riley R."/>
            <person name="Ohm R."/>
            <person name="Sun H."/>
            <person name="Tunlid A."/>
            <person name="Henrissat B."/>
            <person name="Grigoriev I.V."/>
            <person name="Hibbett D.S."/>
            <person name="Martin F."/>
        </authorList>
    </citation>
    <scope>NUCLEOTIDE SEQUENCE [LARGE SCALE GENOMIC DNA]</scope>
    <source>
        <strain evidence="3">h7</strain>
    </source>
</reference>
<dbReference type="AlphaFoldDB" id="A0A0C2Y2Z3"/>
<dbReference type="OrthoDB" id="3044562at2759"/>
<proteinExistence type="predicted"/>